<dbReference type="AlphaFoldDB" id="A0A2Z7C8K1"/>
<name>A0A2Z7C8K1_9LAMI</name>
<protein>
    <submittedName>
        <fullName evidence="1">Uncharacterized protein</fullName>
    </submittedName>
</protein>
<accession>A0A2Z7C8K1</accession>
<sequence length="90" mass="9803">MELVGARRLDASKLATGYTVASDWITQRLLNNVAPSLALLLSTADCDDITTEVIIADPSSCLLILLTSYLLILDSFNSNADVIIAEYFYC</sequence>
<keyword evidence="2" id="KW-1185">Reference proteome</keyword>
<dbReference type="EMBL" id="KQ998164">
    <property type="protein sequence ID" value="KZV43225.1"/>
    <property type="molecule type" value="Genomic_DNA"/>
</dbReference>
<proteinExistence type="predicted"/>
<evidence type="ECO:0000313" key="1">
    <source>
        <dbReference type="EMBL" id="KZV43225.1"/>
    </source>
</evidence>
<evidence type="ECO:0000313" key="2">
    <source>
        <dbReference type="Proteomes" id="UP000250235"/>
    </source>
</evidence>
<organism evidence="1 2">
    <name type="scientific">Dorcoceras hygrometricum</name>
    <dbReference type="NCBI Taxonomy" id="472368"/>
    <lineage>
        <taxon>Eukaryota</taxon>
        <taxon>Viridiplantae</taxon>
        <taxon>Streptophyta</taxon>
        <taxon>Embryophyta</taxon>
        <taxon>Tracheophyta</taxon>
        <taxon>Spermatophyta</taxon>
        <taxon>Magnoliopsida</taxon>
        <taxon>eudicotyledons</taxon>
        <taxon>Gunneridae</taxon>
        <taxon>Pentapetalae</taxon>
        <taxon>asterids</taxon>
        <taxon>lamiids</taxon>
        <taxon>Lamiales</taxon>
        <taxon>Gesneriaceae</taxon>
        <taxon>Didymocarpoideae</taxon>
        <taxon>Trichosporeae</taxon>
        <taxon>Loxocarpinae</taxon>
        <taxon>Dorcoceras</taxon>
    </lineage>
</organism>
<gene>
    <name evidence="1" type="ORF">F511_38450</name>
</gene>
<dbReference type="Proteomes" id="UP000250235">
    <property type="component" value="Unassembled WGS sequence"/>
</dbReference>
<reference evidence="1 2" key="1">
    <citation type="journal article" date="2015" name="Proc. Natl. Acad. Sci. U.S.A.">
        <title>The resurrection genome of Boea hygrometrica: A blueprint for survival of dehydration.</title>
        <authorList>
            <person name="Xiao L."/>
            <person name="Yang G."/>
            <person name="Zhang L."/>
            <person name="Yang X."/>
            <person name="Zhao S."/>
            <person name="Ji Z."/>
            <person name="Zhou Q."/>
            <person name="Hu M."/>
            <person name="Wang Y."/>
            <person name="Chen M."/>
            <person name="Xu Y."/>
            <person name="Jin H."/>
            <person name="Xiao X."/>
            <person name="Hu G."/>
            <person name="Bao F."/>
            <person name="Hu Y."/>
            <person name="Wan P."/>
            <person name="Li L."/>
            <person name="Deng X."/>
            <person name="Kuang T."/>
            <person name="Xiang C."/>
            <person name="Zhu J.K."/>
            <person name="Oliver M.J."/>
            <person name="He Y."/>
        </authorList>
    </citation>
    <scope>NUCLEOTIDE SEQUENCE [LARGE SCALE GENOMIC DNA]</scope>
    <source>
        <strain evidence="2">cv. XS01</strain>
    </source>
</reference>